<dbReference type="EMBL" id="AEDD01000003">
    <property type="protein sequence ID" value="EFM11976.1"/>
    <property type="molecule type" value="Genomic_DNA"/>
</dbReference>
<evidence type="ECO:0000313" key="2">
    <source>
        <dbReference type="EMBL" id="EFM11976.1"/>
    </source>
</evidence>
<sequence length="261" mass="30391">MKRYFYIFFKSFKFSLINQMQHKFNFLLMLPVNLVWTMEEIFITFIFYNYTNMMYGWQKEEFILLIGTYFIVDSLFTSVLLPNINDLSERIRTGNLDFFLLKPIDTQFLAMTHRVDVGLVYAFSIGVSVVAISLAQLDIGLPVYKLLLYILLVINGALCFASIVFILGSFAFKTIKIDYVDSIFLTFAQFCKKPFDIYPALVKKLMLYLVPLGFVSYVPSAFLLNKIGYVWLLSFAITPLLFWISRKIWLMSLRDYEGASA</sequence>
<dbReference type="PANTHER" id="PTHR36833">
    <property type="entry name" value="SLR0610 PROTEIN-RELATED"/>
    <property type="match status" value="1"/>
</dbReference>
<dbReference type="RefSeq" id="WP_006037595.1">
    <property type="nucleotide sequence ID" value="NZ_AEDD01000003.1"/>
</dbReference>
<dbReference type="AlphaFoldDB" id="E0I7G0"/>
<feature type="transmembrane region" description="Helical" evidence="1">
    <location>
        <begin position="228"/>
        <end position="244"/>
    </location>
</feature>
<gene>
    <name evidence="2" type="ORF">PaecuDRAFT_1584</name>
</gene>
<evidence type="ECO:0008006" key="4">
    <source>
        <dbReference type="Google" id="ProtNLM"/>
    </source>
</evidence>
<feature type="transmembrane region" description="Helical" evidence="1">
    <location>
        <begin position="117"/>
        <end position="135"/>
    </location>
</feature>
<feature type="transmembrane region" description="Helical" evidence="1">
    <location>
        <begin position="147"/>
        <end position="172"/>
    </location>
</feature>
<evidence type="ECO:0000313" key="3">
    <source>
        <dbReference type="Proteomes" id="UP000005387"/>
    </source>
</evidence>
<keyword evidence="1" id="KW-1133">Transmembrane helix</keyword>
<evidence type="ECO:0000256" key="1">
    <source>
        <dbReference type="SAM" id="Phobius"/>
    </source>
</evidence>
<name>E0I7G0_9BACL</name>
<organism evidence="2 3">
    <name type="scientific">Paenibacillus curdlanolyticus YK9</name>
    <dbReference type="NCBI Taxonomy" id="717606"/>
    <lineage>
        <taxon>Bacteria</taxon>
        <taxon>Bacillati</taxon>
        <taxon>Bacillota</taxon>
        <taxon>Bacilli</taxon>
        <taxon>Bacillales</taxon>
        <taxon>Paenibacillaceae</taxon>
        <taxon>Paenibacillus</taxon>
    </lineage>
</organism>
<dbReference type="PANTHER" id="PTHR36833:SF2">
    <property type="entry name" value="SLR0610 PROTEIN"/>
    <property type="match status" value="1"/>
</dbReference>
<feature type="transmembrane region" description="Helical" evidence="1">
    <location>
        <begin position="205"/>
        <end position="222"/>
    </location>
</feature>
<keyword evidence="1" id="KW-0472">Membrane</keyword>
<feature type="transmembrane region" description="Helical" evidence="1">
    <location>
        <begin position="26"/>
        <end position="50"/>
    </location>
</feature>
<keyword evidence="3" id="KW-1185">Reference proteome</keyword>
<dbReference type="OrthoDB" id="3818833at2"/>
<keyword evidence="1" id="KW-0812">Transmembrane</keyword>
<dbReference type="Proteomes" id="UP000005387">
    <property type="component" value="Unassembled WGS sequence"/>
</dbReference>
<reference evidence="2 3" key="1">
    <citation type="submission" date="2010-07" db="EMBL/GenBank/DDBJ databases">
        <title>The draft genome of Paenibacillus curdlanolyticus YK9.</title>
        <authorList>
            <consortium name="US DOE Joint Genome Institute (JGI-PGF)"/>
            <person name="Lucas S."/>
            <person name="Copeland A."/>
            <person name="Lapidus A."/>
            <person name="Cheng J.-F."/>
            <person name="Bruce D."/>
            <person name="Goodwin L."/>
            <person name="Pitluck S."/>
            <person name="Land M.L."/>
            <person name="Hauser L."/>
            <person name="Chang Y.-J."/>
            <person name="Jeffries C."/>
            <person name="Anderson I.J."/>
            <person name="Johnson E."/>
            <person name="Loganathan U."/>
            <person name="Mulhopadhyay B."/>
            <person name="Kyrpides N."/>
            <person name="Woyke T.J."/>
        </authorList>
    </citation>
    <scope>NUCLEOTIDE SEQUENCE [LARGE SCALE GENOMIC DNA]</scope>
    <source>
        <strain evidence="2 3">YK9</strain>
    </source>
</reference>
<dbReference type="STRING" id="717606.PaecuDRAFT_1584"/>
<dbReference type="Pfam" id="PF06182">
    <property type="entry name" value="ABC2_membrane_6"/>
    <property type="match status" value="1"/>
</dbReference>
<dbReference type="eggNOG" id="COG3694">
    <property type="taxonomic scope" value="Bacteria"/>
</dbReference>
<dbReference type="InterPro" id="IPR010390">
    <property type="entry name" value="ABC-2_transporter-like"/>
</dbReference>
<accession>E0I7G0</accession>
<feature type="transmembrane region" description="Helical" evidence="1">
    <location>
        <begin position="62"/>
        <end position="82"/>
    </location>
</feature>
<protein>
    <recommendedName>
        <fullName evidence="4">ABC transporter permease protein</fullName>
    </recommendedName>
</protein>
<proteinExistence type="predicted"/>